<sequence>MDDFKTEKPMWTLSCYSHFNGLPCDITGDISFEELRAAAYDDAKRGLPMQAIVERERKLLSSKLAEYETLMKNPYTSAQSSVKSSLFSSISSNLSPVISQNNTPSQSFGFGFGQAATTTNPRQGISFSNNVFQASKQSFSGFESKDQNTGPFGGQFSTQPFGSVSGQYTPDPNIKTVETIQNSAFSPSISNPEHLFHGFSSNQTLINSVETNKVFDNSKDNSIWLKDKWEIKEIPEEEPPLKFCI</sequence>
<dbReference type="AlphaFoldDB" id="A0A0K9NT64"/>
<dbReference type="Proteomes" id="UP000036987">
    <property type="component" value="Unassembled WGS sequence"/>
</dbReference>
<comment type="subcellular location">
    <subcellularLocation>
        <location evidence="1">Nucleus</location>
    </subcellularLocation>
</comment>
<keyword evidence="5" id="KW-1185">Reference proteome</keyword>
<dbReference type="EMBL" id="LFYR01001803">
    <property type="protein sequence ID" value="KMZ59237.1"/>
    <property type="molecule type" value="Genomic_DNA"/>
</dbReference>
<name>A0A0K9NT64_ZOSMR</name>
<dbReference type="PANTHER" id="PTHR46527:SF1">
    <property type="entry name" value="NUCLEOPORIN NUP42"/>
    <property type="match status" value="1"/>
</dbReference>
<dbReference type="GO" id="GO:0005634">
    <property type="term" value="C:nucleus"/>
    <property type="evidence" value="ECO:0007669"/>
    <property type="project" value="UniProtKB-SubCell"/>
</dbReference>
<protein>
    <recommendedName>
        <fullName evidence="6">Nucleoporin-like protein 2</fullName>
    </recommendedName>
</protein>
<dbReference type="OMA" id="DAKHGMN"/>
<reference evidence="5" key="1">
    <citation type="journal article" date="2016" name="Nature">
        <title>The genome of the seagrass Zostera marina reveals angiosperm adaptation to the sea.</title>
        <authorList>
            <person name="Olsen J.L."/>
            <person name="Rouze P."/>
            <person name="Verhelst B."/>
            <person name="Lin Y.-C."/>
            <person name="Bayer T."/>
            <person name="Collen J."/>
            <person name="Dattolo E."/>
            <person name="De Paoli E."/>
            <person name="Dittami S."/>
            <person name="Maumus F."/>
            <person name="Michel G."/>
            <person name="Kersting A."/>
            <person name="Lauritano C."/>
            <person name="Lohaus R."/>
            <person name="Toepel M."/>
            <person name="Tonon T."/>
            <person name="Vanneste K."/>
            <person name="Amirebrahimi M."/>
            <person name="Brakel J."/>
            <person name="Bostroem C."/>
            <person name="Chovatia M."/>
            <person name="Grimwood J."/>
            <person name="Jenkins J.W."/>
            <person name="Jueterbock A."/>
            <person name="Mraz A."/>
            <person name="Stam W.T."/>
            <person name="Tice H."/>
            <person name="Bornberg-Bauer E."/>
            <person name="Green P.J."/>
            <person name="Pearson G.A."/>
            <person name="Procaccini G."/>
            <person name="Duarte C.M."/>
            <person name="Schmutz J."/>
            <person name="Reusch T.B.H."/>
            <person name="Van de Peer Y."/>
        </authorList>
    </citation>
    <scope>NUCLEOTIDE SEQUENCE [LARGE SCALE GENOMIC DNA]</scope>
    <source>
        <strain evidence="5">cv. Finnish</strain>
    </source>
</reference>
<evidence type="ECO:0008006" key="6">
    <source>
        <dbReference type="Google" id="ProtNLM"/>
    </source>
</evidence>
<evidence type="ECO:0000313" key="4">
    <source>
        <dbReference type="EMBL" id="KMZ59237.1"/>
    </source>
</evidence>
<evidence type="ECO:0000256" key="2">
    <source>
        <dbReference type="ARBA" id="ARBA00023242"/>
    </source>
</evidence>
<evidence type="ECO:0000256" key="1">
    <source>
        <dbReference type="ARBA" id="ARBA00004123"/>
    </source>
</evidence>
<dbReference type="STRING" id="29655.A0A0K9NT64"/>
<accession>A0A0K9NT64</accession>
<evidence type="ECO:0000313" key="5">
    <source>
        <dbReference type="Proteomes" id="UP000036987"/>
    </source>
</evidence>
<feature type="region of interest" description="Disordered" evidence="3">
    <location>
        <begin position="141"/>
        <end position="169"/>
    </location>
</feature>
<keyword evidence="2" id="KW-0539">Nucleus</keyword>
<dbReference type="OrthoDB" id="250836at2759"/>
<evidence type="ECO:0000256" key="3">
    <source>
        <dbReference type="SAM" id="MobiDB-lite"/>
    </source>
</evidence>
<organism evidence="4 5">
    <name type="scientific">Zostera marina</name>
    <name type="common">Eelgrass</name>
    <dbReference type="NCBI Taxonomy" id="29655"/>
    <lineage>
        <taxon>Eukaryota</taxon>
        <taxon>Viridiplantae</taxon>
        <taxon>Streptophyta</taxon>
        <taxon>Embryophyta</taxon>
        <taxon>Tracheophyta</taxon>
        <taxon>Spermatophyta</taxon>
        <taxon>Magnoliopsida</taxon>
        <taxon>Liliopsida</taxon>
        <taxon>Zosteraceae</taxon>
        <taxon>Zostera</taxon>
    </lineage>
</organism>
<dbReference type="PANTHER" id="PTHR46527">
    <property type="entry name" value="NUCLEOPORIN-LIKE PROTEIN 2"/>
    <property type="match status" value="1"/>
</dbReference>
<proteinExistence type="predicted"/>
<gene>
    <name evidence="4" type="ORF">ZOSMA_6G01710</name>
</gene>
<comment type="caution">
    <text evidence="4">The sequence shown here is derived from an EMBL/GenBank/DDBJ whole genome shotgun (WGS) entry which is preliminary data.</text>
</comment>
<dbReference type="InterPro" id="IPR051767">
    <property type="entry name" value="Nucleoporin_NUP42"/>
</dbReference>